<proteinExistence type="inferred from homology"/>
<sequence length="309" mass="34573">MAFRLFMKLCVFTQQHRGKCLAGSSLGLFAVNVFYHVFPEQTFRELYQEWYKGERTALSDRLRAQFRDVLDETRLDSSGFTPFAAYGFQIISAGVPWLPGGCLIGVPTNYNSRMEDGTCIADRVVLVNGQEVDWTREPGISLQDSLTLSVNAQKFSMAREALHAQTGGPILRASVAPLSLTAVCVSAVAVKQHLGLYSRPILFRGFYNVLIVLLGLTGYCLGYDMVSQFLDYKADRKAAAISKAYARGGLELYEKILAHNKLLRGIFGKKGETTYASNGNLFPGYLRQKHASYTSRRDRIKHALEKRQE</sequence>
<organism evidence="5 6">
    <name type="scientific">Eleutherodactylus coqui</name>
    <name type="common">Puerto Rican coqui</name>
    <dbReference type="NCBI Taxonomy" id="57060"/>
    <lineage>
        <taxon>Eukaryota</taxon>
        <taxon>Metazoa</taxon>
        <taxon>Chordata</taxon>
        <taxon>Craniata</taxon>
        <taxon>Vertebrata</taxon>
        <taxon>Euteleostomi</taxon>
        <taxon>Amphibia</taxon>
        <taxon>Batrachia</taxon>
        <taxon>Anura</taxon>
        <taxon>Neobatrachia</taxon>
        <taxon>Hyloidea</taxon>
        <taxon>Eleutherodactylidae</taxon>
        <taxon>Eleutherodactylinae</taxon>
        <taxon>Eleutherodactylus</taxon>
        <taxon>Eleutherodactylus</taxon>
    </lineage>
</organism>
<feature type="transmembrane region" description="Helical" evidence="4">
    <location>
        <begin position="20"/>
        <end position="38"/>
    </location>
</feature>
<keyword evidence="4" id="KW-1133">Transmembrane helix</keyword>
<dbReference type="OrthoDB" id="110174at2759"/>
<evidence type="ECO:0000313" key="6">
    <source>
        <dbReference type="Proteomes" id="UP000770717"/>
    </source>
</evidence>
<dbReference type="PANTHER" id="PTHR21824:SF4">
    <property type="entry name" value="TRANSMEMBRANE PROTEIN 177"/>
    <property type="match status" value="1"/>
</dbReference>
<protein>
    <recommendedName>
        <fullName evidence="3">Transmembrane protein 177</fullName>
    </recommendedName>
</protein>
<dbReference type="Proteomes" id="UP000770717">
    <property type="component" value="Unassembled WGS sequence"/>
</dbReference>
<keyword evidence="4" id="KW-0472">Membrane</keyword>
<dbReference type="InterPro" id="IPR026620">
    <property type="entry name" value="TMEM177"/>
</dbReference>
<evidence type="ECO:0000313" key="5">
    <source>
        <dbReference type="EMBL" id="KAG9469913.1"/>
    </source>
</evidence>
<feature type="transmembrane region" description="Helical" evidence="4">
    <location>
        <begin position="83"/>
        <end position="106"/>
    </location>
</feature>
<dbReference type="EMBL" id="WNTK01000399">
    <property type="protein sequence ID" value="KAG9469913.1"/>
    <property type="molecule type" value="Genomic_DNA"/>
</dbReference>
<evidence type="ECO:0000256" key="2">
    <source>
        <dbReference type="ARBA" id="ARBA00005794"/>
    </source>
</evidence>
<dbReference type="PANTHER" id="PTHR21824">
    <property type="entry name" value="TRANSMEMBRANE PROTEIN 177"/>
    <property type="match status" value="1"/>
</dbReference>
<feature type="transmembrane region" description="Helical" evidence="4">
    <location>
        <begin position="169"/>
        <end position="189"/>
    </location>
</feature>
<keyword evidence="4" id="KW-0812">Transmembrane</keyword>
<comment type="caution">
    <text evidence="5">The sequence shown here is derived from an EMBL/GenBank/DDBJ whole genome shotgun (WGS) entry which is preliminary data.</text>
</comment>
<evidence type="ECO:0000256" key="3">
    <source>
        <dbReference type="ARBA" id="ARBA00014595"/>
    </source>
</evidence>
<evidence type="ECO:0000256" key="4">
    <source>
        <dbReference type="SAM" id="Phobius"/>
    </source>
</evidence>
<name>A0A8J6EIM5_ELECQ</name>
<accession>A0A8J6EIM5</accession>
<feature type="transmembrane region" description="Helical" evidence="4">
    <location>
        <begin position="201"/>
        <end position="223"/>
    </location>
</feature>
<evidence type="ECO:0000256" key="1">
    <source>
        <dbReference type="ARBA" id="ARBA00003998"/>
    </source>
</evidence>
<keyword evidence="6" id="KW-1185">Reference proteome</keyword>
<reference evidence="5" key="1">
    <citation type="thesis" date="2020" institute="ProQuest LLC" country="789 East Eisenhower Parkway, Ann Arbor, MI, USA">
        <title>Comparative Genomics and Chromosome Evolution.</title>
        <authorList>
            <person name="Mudd A.B."/>
        </authorList>
    </citation>
    <scope>NUCLEOTIDE SEQUENCE</scope>
    <source>
        <strain evidence="5">HN-11 Male</strain>
        <tissue evidence="5">Kidney and liver</tissue>
    </source>
</reference>
<comment type="function">
    <text evidence="1">Plays a role in the early steps of cytochrome c oxidase subunit II (MT-CO2/COX2) maturation and is required for the stabilization of COX20 and the newly synthesized MT-CO2/COX2 protein.</text>
</comment>
<dbReference type="GO" id="GO:0016020">
    <property type="term" value="C:membrane"/>
    <property type="evidence" value="ECO:0007669"/>
    <property type="project" value="TreeGrafter"/>
</dbReference>
<gene>
    <name evidence="5" type="ORF">GDO78_019365</name>
</gene>
<comment type="similarity">
    <text evidence="2">Belongs to the TMEM177 family.</text>
</comment>
<dbReference type="AlphaFoldDB" id="A0A8J6EIM5"/>